<dbReference type="PRINTS" id="PR00739">
    <property type="entry name" value="GLHYDRLASE26"/>
</dbReference>
<protein>
    <recommendedName>
        <fullName evidence="6">GH26 domain-containing protein</fullName>
    </recommendedName>
</protein>
<evidence type="ECO:0000313" key="7">
    <source>
        <dbReference type="EMBL" id="QUC09354.1"/>
    </source>
</evidence>
<dbReference type="PANTHER" id="PTHR40079:SF4">
    <property type="entry name" value="GH26 DOMAIN-CONTAINING PROTEIN-RELATED"/>
    <property type="match status" value="1"/>
</dbReference>
<feature type="signal peptide" evidence="5">
    <location>
        <begin position="1"/>
        <end position="19"/>
    </location>
</feature>
<evidence type="ECO:0000256" key="2">
    <source>
        <dbReference type="ARBA" id="ARBA00022801"/>
    </source>
</evidence>
<evidence type="ECO:0000313" key="8">
    <source>
        <dbReference type="Proteomes" id="UP000678513"/>
    </source>
</evidence>
<gene>
    <name evidence="7" type="ORF">J5A65_06490</name>
</gene>
<dbReference type="SUPFAM" id="SSF51445">
    <property type="entry name" value="(Trans)glycosidases"/>
    <property type="match status" value="1"/>
</dbReference>
<dbReference type="Gene3D" id="3.20.20.80">
    <property type="entry name" value="Glycosidases"/>
    <property type="match status" value="1"/>
</dbReference>
<dbReference type="EMBL" id="CP072384">
    <property type="protein sequence ID" value="QUC09354.1"/>
    <property type="molecule type" value="Genomic_DNA"/>
</dbReference>
<keyword evidence="3 4" id="KW-0326">Glycosidase</keyword>
<evidence type="ECO:0000256" key="4">
    <source>
        <dbReference type="PROSITE-ProRule" id="PRU01100"/>
    </source>
</evidence>
<sequence>MRPLKGLLSLLIAVGLPVAGCSSPVPKVSPSAAADPAATTEAQRLLTRLHAQEGKGILFGHQHDLSLGFTFEQGDGSASDTAAAVGDYPAVFGWDSLIAEGDERPGEAGAPRETNVEALASIIRQADALGGVNTLTMHMPNPVTGGNFRDTSGDAVASVLPGGARNADLTAHLDRLADTITAAKRADGTLIPVIMRPWHEHNGDWFWWGAGHATPEQYAELFRFTVEYLRDNRGLHNLLYAYSPNSPLDGDPTRYLNGYPGDDYVDVFGYDSYDNTGGSGEWINSTIADLSMVVRLADEHGKVPAWTEFGLREGSASGPRWFTSVLESLKRDENARRLAWMLTWANYGHGDREHAYVPYPAHGNYPDHPLLSDFRAFHDDPWTIFAKEWKR</sequence>
<evidence type="ECO:0000259" key="6">
    <source>
        <dbReference type="PROSITE" id="PS51764"/>
    </source>
</evidence>
<name>A0ABX7Y800_9ACTN</name>
<keyword evidence="5" id="KW-0732">Signal</keyword>
<dbReference type="PANTHER" id="PTHR40079">
    <property type="entry name" value="MANNAN ENDO-1,4-BETA-MANNOSIDASE E-RELATED"/>
    <property type="match status" value="1"/>
</dbReference>
<keyword evidence="2 4" id="KW-0378">Hydrolase</keyword>
<dbReference type="Pfam" id="PF02156">
    <property type="entry name" value="Glyco_hydro_26"/>
    <property type="match status" value="1"/>
</dbReference>
<accession>A0ABX7Y800</accession>
<dbReference type="RefSeq" id="WP_212326797.1">
    <property type="nucleotide sequence ID" value="NZ_AP024463.1"/>
</dbReference>
<dbReference type="InterPro" id="IPR022790">
    <property type="entry name" value="GH26_dom"/>
</dbReference>
<keyword evidence="8" id="KW-1185">Reference proteome</keyword>
<dbReference type="PROSITE" id="PS51764">
    <property type="entry name" value="GH26"/>
    <property type="match status" value="1"/>
</dbReference>
<organism evidence="7 8">
    <name type="scientific">Arachnia rubra</name>
    <dbReference type="NCBI Taxonomy" id="1547448"/>
    <lineage>
        <taxon>Bacteria</taxon>
        <taxon>Bacillati</taxon>
        <taxon>Actinomycetota</taxon>
        <taxon>Actinomycetes</taxon>
        <taxon>Propionibacteriales</taxon>
        <taxon>Propionibacteriaceae</taxon>
        <taxon>Arachnia</taxon>
    </lineage>
</organism>
<feature type="chain" id="PRO_5046327142" description="GH26 domain-containing protein" evidence="5">
    <location>
        <begin position="20"/>
        <end position="391"/>
    </location>
</feature>
<proteinExistence type="inferred from homology"/>
<evidence type="ECO:0000256" key="3">
    <source>
        <dbReference type="ARBA" id="ARBA00023295"/>
    </source>
</evidence>
<comment type="similarity">
    <text evidence="1 4">Belongs to the glycosyl hydrolase 26 family.</text>
</comment>
<feature type="active site" description="Proton donor" evidence="4">
    <location>
        <position position="200"/>
    </location>
</feature>
<feature type="active site" description="Nucleophile" evidence="4">
    <location>
        <position position="308"/>
    </location>
</feature>
<dbReference type="Proteomes" id="UP000678513">
    <property type="component" value="Chromosome"/>
</dbReference>
<dbReference type="InterPro" id="IPR000805">
    <property type="entry name" value="Glyco_hydro_26"/>
</dbReference>
<evidence type="ECO:0000256" key="1">
    <source>
        <dbReference type="ARBA" id="ARBA00007754"/>
    </source>
</evidence>
<feature type="domain" description="GH26" evidence="6">
    <location>
        <begin position="40"/>
        <end position="387"/>
    </location>
</feature>
<reference evidence="7 8" key="1">
    <citation type="submission" date="2021-03" db="EMBL/GenBank/DDBJ databases">
        <title>Human Oral Microbial Genomes.</title>
        <authorList>
            <person name="Johnston C.D."/>
            <person name="Chen T."/>
            <person name="Dewhirst F.E."/>
        </authorList>
    </citation>
    <scope>NUCLEOTIDE SEQUENCE [LARGE SCALE GENOMIC DNA]</scope>
    <source>
        <strain evidence="7 8">DSMZ 100122</strain>
    </source>
</reference>
<dbReference type="InterPro" id="IPR017853">
    <property type="entry name" value="GH"/>
</dbReference>
<evidence type="ECO:0000256" key="5">
    <source>
        <dbReference type="SAM" id="SignalP"/>
    </source>
</evidence>